<keyword evidence="2" id="KW-1185">Reference proteome</keyword>
<dbReference type="Proteomes" id="UP000254572">
    <property type="component" value="Unassembled WGS sequence"/>
</dbReference>
<proteinExistence type="predicted"/>
<evidence type="ECO:0008006" key="3">
    <source>
        <dbReference type="Google" id="ProtNLM"/>
    </source>
</evidence>
<dbReference type="AlphaFoldDB" id="A0A381E5Z9"/>
<reference evidence="1 2" key="1">
    <citation type="submission" date="2018-06" db="EMBL/GenBank/DDBJ databases">
        <authorList>
            <consortium name="Pathogen Informatics"/>
            <person name="Doyle S."/>
        </authorList>
    </citation>
    <scope>NUCLEOTIDE SEQUENCE [LARGE SCALE GENOMIC DNA]</scope>
    <source>
        <strain evidence="1 2">NCTC13294</strain>
    </source>
</reference>
<dbReference type="EMBL" id="UFUW01000001">
    <property type="protein sequence ID" value="SUX21938.1"/>
    <property type="molecule type" value="Genomic_DNA"/>
</dbReference>
<accession>A0A381E5Z9</accession>
<dbReference type="OrthoDB" id="5999649at2"/>
<organism evidence="1 2">
    <name type="scientific">Cardiobacterium valvarum</name>
    <dbReference type="NCBI Taxonomy" id="194702"/>
    <lineage>
        <taxon>Bacteria</taxon>
        <taxon>Pseudomonadati</taxon>
        <taxon>Pseudomonadota</taxon>
        <taxon>Gammaproteobacteria</taxon>
        <taxon>Cardiobacteriales</taxon>
        <taxon>Cardiobacteriaceae</taxon>
        <taxon>Cardiobacterium</taxon>
    </lineage>
</organism>
<protein>
    <recommendedName>
        <fullName evidence="3">Immunity protein 35 domain-containing protein</fullName>
    </recommendedName>
</protein>
<evidence type="ECO:0000313" key="1">
    <source>
        <dbReference type="EMBL" id="SUX21938.1"/>
    </source>
</evidence>
<gene>
    <name evidence="1" type="ORF">NCTC13294_01127</name>
</gene>
<name>A0A381E5Z9_9GAMM</name>
<evidence type="ECO:0000313" key="2">
    <source>
        <dbReference type="Proteomes" id="UP000254572"/>
    </source>
</evidence>
<dbReference type="RefSeq" id="WP_115611450.1">
    <property type="nucleotide sequence ID" value="NZ_JBHLZC010000001.1"/>
</dbReference>
<sequence>MSNNSIITFSEAREVAQKALKDILIDWADLDAGEDICFLSDHYMESEGCWFFFRHDNIFISPDKGPADSAVAVSKRGEVRLIADFRATPEMANKYLKFMSEYFIKSNL</sequence>